<accession>A0A2I1NAT7</accession>
<sequence>MKKFAVFGDPISHSISPRLHNLAIKELNLDAFYGRVCLKDGSLLKETFLNLGLNGANITIPYKQIAFQICDEIDPYAEKIGSLNTIVKNKDKLFGYNTDAPGFLKAINEFKDIKSVLVIGAGGTAKALANALSNLDLEIVNRSDRYLDFKEFNFFTYKNFKPKKFDLVINSTSAGLKDATLPLPEEILKDCFSKYAFDVIYGRKTPFLNLASKLNLKHKDGLDMLIYQAVLALNLFFNNKLDEKKIELYMRKAANLN</sequence>
<dbReference type="InterPro" id="IPR013708">
    <property type="entry name" value="Shikimate_DH-bd_N"/>
</dbReference>
<evidence type="ECO:0000313" key="10">
    <source>
        <dbReference type="EMBL" id="PKZ29497.1"/>
    </source>
</evidence>
<evidence type="ECO:0000256" key="4">
    <source>
        <dbReference type="ARBA" id="ARBA00022857"/>
    </source>
</evidence>
<dbReference type="SUPFAM" id="SSF53223">
    <property type="entry name" value="Aminoacid dehydrogenase-like, N-terminal domain"/>
    <property type="match status" value="1"/>
</dbReference>
<dbReference type="InterPro" id="IPR046346">
    <property type="entry name" value="Aminoacid_DH-like_N_sf"/>
</dbReference>
<comment type="caution">
    <text evidence="8">Lacks conserved residue(s) required for the propagation of feature annotation.</text>
</comment>
<evidence type="ECO:0000256" key="8">
    <source>
        <dbReference type="HAMAP-Rule" id="MF_00222"/>
    </source>
</evidence>
<keyword evidence="5 8" id="KW-0560">Oxidoreductase</keyword>
<dbReference type="Gene3D" id="3.40.50.720">
    <property type="entry name" value="NAD(P)-binding Rossmann-like Domain"/>
    <property type="match status" value="1"/>
</dbReference>
<dbReference type="Proteomes" id="UP000234639">
    <property type="component" value="Unassembled WGS sequence"/>
</dbReference>
<evidence type="ECO:0000256" key="1">
    <source>
        <dbReference type="ARBA" id="ARBA00004871"/>
    </source>
</evidence>
<evidence type="ECO:0000256" key="3">
    <source>
        <dbReference type="ARBA" id="ARBA00022605"/>
    </source>
</evidence>
<proteinExistence type="inferred from homology"/>
<dbReference type="Pfam" id="PF08501">
    <property type="entry name" value="Shikimate_dh_N"/>
    <property type="match status" value="1"/>
</dbReference>
<evidence type="ECO:0000256" key="2">
    <source>
        <dbReference type="ARBA" id="ARBA00012962"/>
    </source>
</evidence>
<dbReference type="GO" id="GO:0050661">
    <property type="term" value="F:NADP binding"/>
    <property type="evidence" value="ECO:0007669"/>
    <property type="project" value="InterPro"/>
</dbReference>
<dbReference type="PANTHER" id="PTHR21089">
    <property type="entry name" value="SHIKIMATE DEHYDROGENASE"/>
    <property type="match status" value="1"/>
</dbReference>
<dbReference type="UniPathway" id="UPA00053">
    <property type="reaction ID" value="UER00087"/>
</dbReference>
<dbReference type="GO" id="GO:0008652">
    <property type="term" value="P:amino acid biosynthetic process"/>
    <property type="evidence" value="ECO:0007669"/>
    <property type="project" value="UniProtKB-KW"/>
</dbReference>
<dbReference type="SUPFAM" id="SSF51735">
    <property type="entry name" value="NAD(P)-binding Rossmann-fold domains"/>
    <property type="match status" value="1"/>
</dbReference>
<feature type="binding site" evidence="8">
    <location>
        <position position="199"/>
    </location>
    <ligand>
        <name>NADP(+)</name>
        <dbReference type="ChEBI" id="CHEBI:58349"/>
    </ligand>
</feature>
<dbReference type="PANTHER" id="PTHR21089:SF1">
    <property type="entry name" value="BIFUNCTIONAL 3-DEHYDROQUINATE DEHYDRATASE_SHIKIMATE DEHYDROGENASE, CHLOROPLASTIC"/>
    <property type="match status" value="1"/>
</dbReference>
<feature type="domain" description="Shikimate dehydrogenase substrate binding N-terminal" evidence="9">
    <location>
        <begin position="6"/>
        <end position="86"/>
    </location>
</feature>
<dbReference type="GO" id="GO:0009073">
    <property type="term" value="P:aromatic amino acid family biosynthetic process"/>
    <property type="evidence" value="ECO:0007669"/>
    <property type="project" value="UniProtKB-KW"/>
</dbReference>
<dbReference type="InterPro" id="IPR011342">
    <property type="entry name" value="Shikimate_DH"/>
</dbReference>
<dbReference type="InterPro" id="IPR036291">
    <property type="entry name" value="NAD(P)-bd_dom_sf"/>
</dbReference>
<dbReference type="NCBIfam" id="NF001316">
    <property type="entry name" value="PRK00258.2-5"/>
    <property type="match status" value="1"/>
</dbReference>
<reference evidence="10 11" key="1">
    <citation type="submission" date="2017-12" db="EMBL/GenBank/DDBJ databases">
        <title>Phylogenetic diversity of female urinary microbiome.</title>
        <authorList>
            <person name="Thomas-White K."/>
            <person name="Wolfe A.J."/>
        </authorList>
    </citation>
    <scope>NUCLEOTIDE SEQUENCE [LARGE SCALE GENOMIC DNA]</scope>
    <source>
        <strain evidence="10 11">UMB0112</strain>
    </source>
</reference>
<feature type="binding site" evidence="8">
    <location>
        <position position="221"/>
    </location>
    <ligand>
        <name>NADP(+)</name>
        <dbReference type="ChEBI" id="CHEBI:58349"/>
    </ligand>
</feature>
<evidence type="ECO:0000256" key="6">
    <source>
        <dbReference type="ARBA" id="ARBA00023141"/>
    </source>
</evidence>
<comment type="pathway">
    <text evidence="1 8">Metabolic intermediate biosynthesis; chorismate biosynthesis; chorismate from D-erythrose 4-phosphate and phosphoenolpyruvate: step 4/7.</text>
</comment>
<keyword evidence="4 8" id="KW-0521">NADP</keyword>
<comment type="function">
    <text evidence="8">Involved in the biosynthesis of the chorismate, which leads to the biosynthesis of aromatic amino acids. Catalyzes the reversible NADPH linked reduction of 3-dehydroshikimate (DHSA) to yield shikimate (SA).</text>
</comment>
<dbReference type="HAMAP" id="MF_00222">
    <property type="entry name" value="Shikimate_DH_AroE"/>
    <property type="match status" value="1"/>
</dbReference>
<dbReference type="CDD" id="cd01065">
    <property type="entry name" value="NAD_bind_Shikimate_DH"/>
    <property type="match status" value="1"/>
</dbReference>
<dbReference type="GO" id="GO:0009423">
    <property type="term" value="P:chorismate biosynthetic process"/>
    <property type="evidence" value="ECO:0007669"/>
    <property type="project" value="UniProtKB-UniRule"/>
</dbReference>
<feature type="binding site" evidence="8">
    <location>
        <position position="59"/>
    </location>
    <ligand>
        <name>shikimate</name>
        <dbReference type="ChEBI" id="CHEBI:36208"/>
    </ligand>
</feature>
<keyword evidence="3 8" id="KW-0028">Amino-acid biosynthesis</keyword>
<dbReference type="Gene3D" id="3.40.50.10860">
    <property type="entry name" value="Leucine Dehydrogenase, chain A, domain 1"/>
    <property type="match status" value="1"/>
</dbReference>
<dbReference type="InterPro" id="IPR022893">
    <property type="entry name" value="Shikimate_DH_fam"/>
</dbReference>
<evidence type="ECO:0000256" key="7">
    <source>
        <dbReference type="ARBA" id="ARBA00049442"/>
    </source>
</evidence>
<organism evidence="10 11">
    <name type="scientific">Campylobacter ureolyticus</name>
    <dbReference type="NCBI Taxonomy" id="827"/>
    <lineage>
        <taxon>Bacteria</taxon>
        <taxon>Pseudomonadati</taxon>
        <taxon>Campylobacterota</taxon>
        <taxon>Epsilonproteobacteria</taxon>
        <taxon>Campylobacterales</taxon>
        <taxon>Campylobacteraceae</taxon>
        <taxon>Campylobacter</taxon>
    </lineage>
</organism>
<dbReference type="EC" id="1.1.1.25" evidence="2 8"/>
<comment type="subunit">
    <text evidence="8">Homodimer.</text>
</comment>
<name>A0A2I1NAT7_9BACT</name>
<dbReference type="AlphaFoldDB" id="A0A2I1NAT7"/>
<dbReference type="RefSeq" id="WP_101637069.1">
    <property type="nucleotide sequence ID" value="NZ_JAPXGQ010000008.1"/>
</dbReference>
<dbReference type="GO" id="GO:0005829">
    <property type="term" value="C:cytosol"/>
    <property type="evidence" value="ECO:0007669"/>
    <property type="project" value="TreeGrafter"/>
</dbReference>
<feature type="binding site" evidence="8">
    <location>
        <position position="228"/>
    </location>
    <ligand>
        <name>shikimate</name>
        <dbReference type="ChEBI" id="CHEBI:36208"/>
    </ligand>
</feature>
<dbReference type="NCBIfam" id="TIGR00507">
    <property type="entry name" value="aroE"/>
    <property type="match status" value="1"/>
</dbReference>
<evidence type="ECO:0000313" key="11">
    <source>
        <dbReference type="Proteomes" id="UP000234639"/>
    </source>
</evidence>
<feature type="binding site" evidence="8">
    <location>
        <position position="99"/>
    </location>
    <ligand>
        <name>shikimate</name>
        <dbReference type="ChEBI" id="CHEBI:36208"/>
    </ligand>
</feature>
<comment type="similarity">
    <text evidence="8">Belongs to the shikimate dehydrogenase family.</text>
</comment>
<feature type="binding site" evidence="8">
    <location>
        <begin position="14"/>
        <end position="16"/>
    </location>
    <ligand>
        <name>shikimate</name>
        <dbReference type="ChEBI" id="CHEBI:36208"/>
    </ligand>
</feature>
<feature type="binding site" evidence="8">
    <location>
        <position position="201"/>
    </location>
    <ligand>
        <name>shikimate</name>
        <dbReference type="ChEBI" id="CHEBI:36208"/>
    </ligand>
</feature>
<comment type="catalytic activity">
    <reaction evidence="7 8">
        <text>shikimate + NADP(+) = 3-dehydroshikimate + NADPH + H(+)</text>
        <dbReference type="Rhea" id="RHEA:17737"/>
        <dbReference type="ChEBI" id="CHEBI:15378"/>
        <dbReference type="ChEBI" id="CHEBI:16630"/>
        <dbReference type="ChEBI" id="CHEBI:36208"/>
        <dbReference type="ChEBI" id="CHEBI:57783"/>
        <dbReference type="ChEBI" id="CHEBI:58349"/>
        <dbReference type="EC" id="1.1.1.25"/>
    </reaction>
</comment>
<comment type="caution">
    <text evidence="10">The sequence shown here is derived from an EMBL/GenBank/DDBJ whole genome shotgun (WGS) entry which is preliminary data.</text>
</comment>
<evidence type="ECO:0000259" key="9">
    <source>
        <dbReference type="Pfam" id="PF08501"/>
    </source>
</evidence>
<keyword evidence="6 8" id="KW-0057">Aromatic amino acid biosynthesis</keyword>
<feature type="binding site" evidence="8">
    <location>
        <position position="84"/>
    </location>
    <ligand>
        <name>shikimate</name>
        <dbReference type="ChEBI" id="CHEBI:36208"/>
    </ligand>
</feature>
<evidence type="ECO:0000256" key="5">
    <source>
        <dbReference type="ARBA" id="ARBA00023002"/>
    </source>
</evidence>
<dbReference type="GO" id="GO:0004764">
    <property type="term" value="F:shikimate 3-dehydrogenase (NADP+) activity"/>
    <property type="evidence" value="ECO:0007669"/>
    <property type="project" value="UniProtKB-UniRule"/>
</dbReference>
<protein>
    <recommendedName>
        <fullName evidence="2 8">Shikimate dehydrogenase (NADP(+))</fullName>
        <shortName evidence="8">SDH</shortName>
        <ecNumber evidence="2 8">1.1.1.25</ecNumber>
    </recommendedName>
</protein>
<dbReference type="EMBL" id="PKHU01000003">
    <property type="protein sequence ID" value="PKZ29497.1"/>
    <property type="molecule type" value="Genomic_DNA"/>
</dbReference>
<dbReference type="GO" id="GO:0019632">
    <property type="term" value="P:shikimate metabolic process"/>
    <property type="evidence" value="ECO:0007669"/>
    <property type="project" value="InterPro"/>
</dbReference>
<feature type="active site" description="Proton acceptor" evidence="8">
    <location>
        <position position="63"/>
    </location>
</feature>
<gene>
    <name evidence="8" type="primary">aroE</name>
    <name evidence="10" type="ORF">CYJ41_03840</name>
</gene>